<protein>
    <submittedName>
        <fullName evidence="1">Uncharacterized protein</fullName>
    </submittedName>
</protein>
<proteinExistence type="predicted"/>
<evidence type="ECO:0000313" key="2">
    <source>
        <dbReference type="Proteomes" id="UP001387447"/>
    </source>
</evidence>
<evidence type="ECO:0000313" key="1">
    <source>
        <dbReference type="EMBL" id="MEK9511689.1"/>
    </source>
</evidence>
<name>A0ABU9EJW8_LIMFS</name>
<organism evidence="1 2">
    <name type="scientific">Limnospira fusiformis PMC 851.14</name>
    <dbReference type="NCBI Taxonomy" id="2219512"/>
    <lineage>
        <taxon>Bacteria</taxon>
        <taxon>Bacillati</taxon>
        <taxon>Cyanobacteriota</taxon>
        <taxon>Cyanophyceae</taxon>
        <taxon>Oscillatoriophycideae</taxon>
        <taxon>Oscillatoriales</taxon>
        <taxon>Sirenicapillariaceae</taxon>
        <taxon>Limnospira</taxon>
    </lineage>
</organism>
<dbReference type="RefSeq" id="WP_006624598.1">
    <property type="nucleotide sequence ID" value="NZ_JBBWYZ010000006.1"/>
</dbReference>
<comment type="caution">
    <text evidence="1">The sequence shown here is derived from an EMBL/GenBank/DDBJ whole genome shotgun (WGS) entry which is preliminary data.</text>
</comment>
<reference evidence="1 2" key="1">
    <citation type="journal article" date="2024" name="Front. Microbiol.">
        <title>Transcriptomic insights into the dominance of two phototrophs throughout the water column of a tropical hypersaline-alkaline crater lake (Dziani Dzaha, Mayotte).</title>
        <authorList>
            <person name="Duperron S."/>
            <person name="Halary S."/>
            <person name="Bouly J.-P."/>
            <person name="Roussel T."/>
            <person name="Hugoni M."/>
            <person name="Bruto M."/>
            <person name="Oger P."/>
            <person name="Duval C."/>
            <person name="Woo A."/>
            <person name="Jezequiel D."/>
            <person name="Ader M."/>
            <person name="Leboulanger C."/>
            <person name="Agogue H."/>
            <person name="Grossi V."/>
            <person name="Trousselier M."/>
            <person name="Bernard C."/>
        </authorList>
    </citation>
    <scope>NUCLEOTIDE SEQUENCE [LARGE SCALE GENOMIC DNA]</scope>
    <source>
        <strain evidence="1 2">PMC 851.14</strain>
    </source>
</reference>
<keyword evidence="2" id="KW-1185">Reference proteome</keyword>
<dbReference type="EMBL" id="JBBWYZ010000006">
    <property type="protein sequence ID" value="MEK9511689.1"/>
    <property type="molecule type" value="Genomic_DNA"/>
</dbReference>
<sequence length="62" mass="7345">MSWVELVEYIDRLTSRCKQPKPPPKSAIALPIEIKPLTVPPRFRVLSTYQRQPLNLRKFRKI</sequence>
<dbReference type="Proteomes" id="UP001387447">
    <property type="component" value="Unassembled WGS sequence"/>
</dbReference>
<accession>A0ABU9EJW8</accession>
<gene>
    <name evidence="1" type="ORF">AAEJ74_08275</name>
</gene>